<comment type="caution">
    <text evidence="2">The sequence shown here is derived from an EMBL/GenBank/DDBJ whole genome shotgun (WGS) entry which is preliminary data.</text>
</comment>
<feature type="chain" id="PRO_5046678930" evidence="1">
    <location>
        <begin position="21"/>
        <end position="59"/>
    </location>
</feature>
<keyword evidence="3" id="KW-1185">Reference proteome</keyword>
<evidence type="ECO:0000313" key="3">
    <source>
        <dbReference type="Proteomes" id="UP000658690"/>
    </source>
</evidence>
<gene>
    <name evidence="2" type="ORF">GC102_22920</name>
</gene>
<accession>A0ABX1Z9K5</accession>
<evidence type="ECO:0000256" key="1">
    <source>
        <dbReference type="SAM" id="SignalP"/>
    </source>
</evidence>
<organism evidence="2 3">
    <name type="scientific">Paenibacillus germinis</name>
    <dbReference type="NCBI Taxonomy" id="2654979"/>
    <lineage>
        <taxon>Bacteria</taxon>
        <taxon>Bacillati</taxon>
        <taxon>Bacillota</taxon>
        <taxon>Bacilli</taxon>
        <taxon>Bacillales</taxon>
        <taxon>Paenibacillaceae</taxon>
        <taxon>Paenibacillus</taxon>
    </lineage>
</organism>
<proteinExistence type="predicted"/>
<name>A0ABX1Z9K5_9BACL</name>
<dbReference type="EMBL" id="WHOC01000123">
    <property type="protein sequence ID" value="NOU88583.1"/>
    <property type="molecule type" value="Genomic_DNA"/>
</dbReference>
<feature type="signal peptide" evidence="1">
    <location>
        <begin position="1"/>
        <end position="20"/>
    </location>
</feature>
<keyword evidence="1" id="KW-0732">Signal</keyword>
<protein>
    <submittedName>
        <fullName evidence="2">Uncharacterized protein</fullName>
    </submittedName>
</protein>
<sequence>MKLERYLGMAALFIVTSATALIPSASATSTTFIGAGNQAQLTAYTGNGATYYGTTPSAY</sequence>
<dbReference type="RefSeq" id="WP_171691598.1">
    <property type="nucleotide sequence ID" value="NZ_WHOC01000123.1"/>
</dbReference>
<reference evidence="2 3" key="1">
    <citation type="submission" date="2019-10" db="EMBL/GenBank/DDBJ databases">
        <title>Description of Paenibacillus choica sp. nov.</title>
        <authorList>
            <person name="Carlier A."/>
            <person name="Qi S."/>
        </authorList>
    </citation>
    <scope>NUCLEOTIDE SEQUENCE [LARGE SCALE GENOMIC DNA]</scope>
    <source>
        <strain evidence="2 3">LMG 31460</strain>
    </source>
</reference>
<dbReference type="Proteomes" id="UP000658690">
    <property type="component" value="Unassembled WGS sequence"/>
</dbReference>
<evidence type="ECO:0000313" key="2">
    <source>
        <dbReference type="EMBL" id="NOU88583.1"/>
    </source>
</evidence>